<dbReference type="EMBL" id="GBXM01084342">
    <property type="protein sequence ID" value="JAH24235.1"/>
    <property type="molecule type" value="Transcribed_RNA"/>
</dbReference>
<reference evidence="1" key="1">
    <citation type="submission" date="2014-11" db="EMBL/GenBank/DDBJ databases">
        <authorList>
            <person name="Amaro Gonzalez C."/>
        </authorList>
    </citation>
    <scope>NUCLEOTIDE SEQUENCE</scope>
</reference>
<accession>A0A0E9PM45</accession>
<protein>
    <submittedName>
        <fullName evidence="1">Uncharacterized protein</fullName>
    </submittedName>
</protein>
<dbReference type="AlphaFoldDB" id="A0A0E9PM45"/>
<proteinExistence type="predicted"/>
<name>A0A0E9PM45_ANGAN</name>
<dbReference type="EMBL" id="GBXM01103684">
    <property type="protein sequence ID" value="JAH04893.1"/>
    <property type="molecule type" value="Transcribed_RNA"/>
</dbReference>
<evidence type="ECO:0000313" key="1">
    <source>
        <dbReference type="EMBL" id="JAH04893.1"/>
    </source>
</evidence>
<reference evidence="1" key="2">
    <citation type="journal article" date="2015" name="Fish Shellfish Immunol.">
        <title>Early steps in the European eel (Anguilla anguilla)-Vibrio vulnificus interaction in the gills: Role of the RtxA13 toxin.</title>
        <authorList>
            <person name="Callol A."/>
            <person name="Pajuelo D."/>
            <person name="Ebbesson L."/>
            <person name="Teles M."/>
            <person name="MacKenzie S."/>
            <person name="Amaro C."/>
        </authorList>
    </citation>
    <scope>NUCLEOTIDE SEQUENCE</scope>
</reference>
<sequence length="51" mass="6164">MYDCTVSTEQRRPPAAQQKWKVVFLFVVVHNEPRIKRNTINLKEKIVFELY</sequence>
<organism evidence="1">
    <name type="scientific">Anguilla anguilla</name>
    <name type="common">European freshwater eel</name>
    <name type="synonym">Muraena anguilla</name>
    <dbReference type="NCBI Taxonomy" id="7936"/>
    <lineage>
        <taxon>Eukaryota</taxon>
        <taxon>Metazoa</taxon>
        <taxon>Chordata</taxon>
        <taxon>Craniata</taxon>
        <taxon>Vertebrata</taxon>
        <taxon>Euteleostomi</taxon>
        <taxon>Actinopterygii</taxon>
        <taxon>Neopterygii</taxon>
        <taxon>Teleostei</taxon>
        <taxon>Anguilliformes</taxon>
        <taxon>Anguillidae</taxon>
        <taxon>Anguilla</taxon>
    </lineage>
</organism>